<dbReference type="EnsemblPlants" id="AET7Gv20661900.1">
    <property type="protein sequence ID" value="AET7Gv20661900.1"/>
    <property type="gene ID" value="AET7Gv20661900"/>
</dbReference>
<evidence type="ECO:0000313" key="1">
    <source>
        <dbReference type="EnsemblPlants" id="AET7Gv20661900.1"/>
    </source>
</evidence>
<organism evidence="1 2">
    <name type="scientific">Aegilops tauschii subsp. strangulata</name>
    <name type="common">Goatgrass</name>
    <dbReference type="NCBI Taxonomy" id="200361"/>
    <lineage>
        <taxon>Eukaryota</taxon>
        <taxon>Viridiplantae</taxon>
        <taxon>Streptophyta</taxon>
        <taxon>Embryophyta</taxon>
        <taxon>Tracheophyta</taxon>
        <taxon>Spermatophyta</taxon>
        <taxon>Magnoliopsida</taxon>
        <taxon>Liliopsida</taxon>
        <taxon>Poales</taxon>
        <taxon>Poaceae</taxon>
        <taxon>BOP clade</taxon>
        <taxon>Pooideae</taxon>
        <taxon>Triticodae</taxon>
        <taxon>Triticeae</taxon>
        <taxon>Triticinae</taxon>
        <taxon>Aegilops</taxon>
    </lineage>
</organism>
<reference evidence="1" key="5">
    <citation type="journal article" date="2021" name="G3 (Bethesda)">
        <title>Aegilops tauschii genome assembly Aet v5.0 features greater sequence contiguity and improved annotation.</title>
        <authorList>
            <person name="Wang L."/>
            <person name="Zhu T."/>
            <person name="Rodriguez J.C."/>
            <person name="Deal K.R."/>
            <person name="Dubcovsky J."/>
            <person name="McGuire P.E."/>
            <person name="Lux T."/>
            <person name="Spannagl M."/>
            <person name="Mayer K.F.X."/>
            <person name="Baldrich P."/>
            <person name="Meyers B.C."/>
            <person name="Huo N."/>
            <person name="Gu Y.Q."/>
            <person name="Zhou H."/>
            <person name="Devos K.M."/>
            <person name="Bennetzen J.L."/>
            <person name="Unver T."/>
            <person name="Budak H."/>
            <person name="Gulick P.J."/>
            <person name="Galiba G."/>
            <person name="Kalapos B."/>
            <person name="Nelson D.R."/>
            <person name="Li P."/>
            <person name="You F.M."/>
            <person name="Luo M.C."/>
            <person name="Dvorak J."/>
        </authorList>
    </citation>
    <scope>NUCLEOTIDE SEQUENCE [LARGE SCALE GENOMIC DNA]</scope>
    <source>
        <strain evidence="1">cv. AL8/78</strain>
    </source>
</reference>
<name>A0A453RQ53_AEGTS</name>
<reference evidence="2" key="1">
    <citation type="journal article" date="2014" name="Science">
        <title>Ancient hybridizations among the ancestral genomes of bread wheat.</title>
        <authorList>
            <consortium name="International Wheat Genome Sequencing Consortium,"/>
            <person name="Marcussen T."/>
            <person name="Sandve S.R."/>
            <person name="Heier L."/>
            <person name="Spannagl M."/>
            <person name="Pfeifer M."/>
            <person name="Jakobsen K.S."/>
            <person name="Wulff B.B."/>
            <person name="Steuernagel B."/>
            <person name="Mayer K.F."/>
            <person name="Olsen O.A."/>
        </authorList>
    </citation>
    <scope>NUCLEOTIDE SEQUENCE [LARGE SCALE GENOMIC DNA]</scope>
    <source>
        <strain evidence="2">cv. AL8/78</strain>
    </source>
</reference>
<proteinExistence type="predicted"/>
<dbReference type="Proteomes" id="UP000015105">
    <property type="component" value="Chromosome 7D"/>
</dbReference>
<dbReference type="AlphaFoldDB" id="A0A453RQ53"/>
<dbReference type="Gramene" id="AET7Gv20661900.1">
    <property type="protein sequence ID" value="AET7Gv20661900.1"/>
    <property type="gene ID" value="AET7Gv20661900"/>
</dbReference>
<reference evidence="2" key="2">
    <citation type="journal article" date="2017" name="Nat. Plants">
        <title>The Aegilops tauschii genome reveals multiple impacts of transposons.</title>
        <authorList>
            <person name="Zhao G."/>
            <person name="Zou C."/>
            <person name="Li K."/>
            <person name="Wang K."/>
            <person name="Li T."/>
            <person name="Gao L."/>
            <person name="Zhang X."/>
            <person name="Wang H."/>
            <person name="Yang Z."/>
            <person name="Liu X."/>
            <person name="Jiang W."/>
            <person name="Mao L."/>
            <person name="Kong X."/>
            <person name="Jiao Y."/>
            <person name="Jia J."/>
        </authorList>
    </citation>
    <scope>NUCLEOTIDE SEQUENCE [LARGE SCALE GENOMIC DNA]</scope>
    <source>
        <strain evidence="2">cv. AL8/78</strain>
    </source>
</reference>
<evidence type="ECO:0000313" key="2">
    <source>
        <dbReference type="Proteomes" id="UP000015105"/>
    </source>
</evidence>
<sequence>MLPPAISCFISTNGWHEGHVSDSPCCHLCHPGGAALLPRPCLYCRRPQGAAMGYLLLVPANHGCASRSMDHRIAWLLLVVWPLTKSRKRCRYSTQE</sequence>
<protein>
    <submittedName>
        <fullName evidence="1">Uncharacterized protein</fullName>
    </submittedName>
</protein>
<reference evidence="1" key="4">
    <citation type="submission" date="2019-03" db="UniProtKB">
        <authorList>
            <consortium name="EnsemblPlants"/>
        </authorList>
    </citation>
    <scope>IDENTIFICATION</scope>
</reference>
<keyword evidence="2" id="KW-1185">Reference proteome</keyword>
<reference evidence="1" key="3">
    <citation type="journal article" date="2017" name="Nature">
        <title>Genome sequence of the progenitor of the wheat D genome Aegilops tauschii.</title>
        <authorList>
            <person name="Luo M.C."/>
            <person name="Gu Y.Q."/>
            <person name="Puiu D."/>
            <person name="Wang H."/>
            <person name="Twardziok S.O."/>
            <person name="Deal K.R."/>
            <person name="Huo N."/>
            <person name="Zhu T."/>
            <person name="Wang L."/>
            <person name="Wang Y."/>
            <person name="McGuire P.E."/>
            <person name="Liu S."/>
            <person name="Long H."/>
            <person name="Ramasamy R.K."/>
            <person name="Rodriguez J.C."/>
            <person name="Van S.L."/>
            <person name="Yuan L."/>
            <person name="Wang Z."/>
            <person name="Xia Z."/>
            <person name="Xiao L."/>
            <person name="Anderson O.D."/>
            <person name="Ouyang S."/>
            <person name="Liang Y."/>
            <person name="Zimin A.V."/>
            <person name="Pertea G."/>
            <person name="Qi P."/>
            <person name="Bennetzen J.L."/>
            <person name="Dai X."/>
            <person name="Dawson M.W."/>
            <person name="Muller H.G."/>
            <person name="Kugler K."/>
            <person name="Rivarola-Duarte L."/>
            <person name="Spannagl M."/>
            <person name="Mayer K.F.X."/>
            <person name="Lu F.H."/>
            <person name="Bevan M.W."/>
            <person name="Leroy P."/>
            <person name="Li P."/>
            <person name="You F.M."/>
            <person name="Sun Q."/>
            <person name="Liu Z."/>
            <person name="Lyons E."/>
            <person name="Wicker T."/>
            <person name="Salzberg S.L."/>
            <person name="Devos K.M."/>
            <person name="Dvorak J."/>
        </authorList>
    </citation>
    <scope>NUCLEOTIDE SEQUENCE [LARGE SCALE GENOMIC DNA]</scope>
    <source>
        <strain evidence="1">cv. AL8/78</strain>
    </source>
</reference>
<accession>A0A453RQ53</accession>